<dbReference type="OrthoDB" id="4063132at2759"/>
<gene>
    <name evidence="2" type="ORF">HG535_0E00460</name>
</gene>
<organism evidence="2 3">
    <name type="scientific">Zygotorulaspora mrakii</name>
    <name type="common">Zygosaccharomyces mrakii</name>
    <dbReference type="NCBI Taxonomy" id="42260"/>
    <lineage>
        <taxon>Eukaryota</taxon>
        <taxon>Fungi</taxon>
        <taxon>Dikarya</taxon>
        <taxon>Ascomycota</taxon>
        <taxon>Saccharomycotina</taxon>
        <taxon>Saccharomycetes</taxon>
        <taxon>Saccharomycetales</taxon>
        <taxon>Saccharomycetaceae</taxon>
        <taxon>Zygotorulaspora</taxon>
    </lineage>
</organism>
<sequence>MESLIARANRGNFAGVEKKQYWKYDWYTPSRIDATTSNTNSNAEIARSSESGSTDKLPVKYKTWSKTDKSIFVDYHDDDIGDLFDLSMHSGIAHVVAGNSTGAKVPNGGTMDEGLTMEDIRGAVGDSEAIPGLSSSDTIKKNQEVETPTVQESSIAPEGNDLPLTDGAAPEIKCTSNDPQTNEIPATSKVDDKPKDIDGDVNMQLE</sequence>
<accession>A0A7H9B5B5</accession>
<reference evidence="2 3" key="1">
    <citation type="submission" date="2020-07" db="EMBL/GenBank/DDBJ databases">
        <title>The yeast mating-type switching endonuclease HO is a domesticated member of an unorthodox homing genetic element family.</title>
        <authorList>
            <person name="Coughlan A.Y."/>
            <person name="Lombardi L."/>
            <person name="Braun-Galleani S."/>
            <person name="Martos A.R."/>
            <person name="Galeote V."/>
            <person name="Bigey F."/>
            <person name="Dequin S."/>
            <person name="Byrne K.P."/>
            <person name="Wolfe K.H."/>
        </authorList>
    </citation>
    <scope>NUCLEOTIDE SEQUENCE [LARGE SCALE GENOMIC DNA]</scope>
    <source>
        <strain evidence="2 3">NRRL Y-6702</strain>
    </source>
</reference>
<keyword evidence="3" id="KW-1185">Reference proteome</keyword>
<feature type="region of interest" description="Disordered" evidence="1">
    <location>
        <begin position="126"/>
        <end position="206"/>
    </location>
</feature>
<dbReference type="AlphaFoldDB" id="A0A7H9B5B5"/>
<protein>
    <submittedName>
        <fullName evidence="2">Uncharacterized protein</fullName>
    </submittedName>
</protein>
<feature type="region of interest" description="Disordered" evidence="1">
    <location>
        <begin position="36"/>
        <end position="56"/>
    </location>
</feature>
<dbReference type="InterPro" id="IPR018304">
    <property type="entry name" value="Rtt102"/>
</dbReference>
<dbReference type="Gene3D" id="6.20.420.10">
    <property type="match status" value="1"/>
</dbReference>
<evidence type="ECO:0000313" key="2">
    <source>
        <dbReference type="EMBL" id="QLG72962.1"/>
    </source>
</evidence>
<evidence type="ECO:0000256" key="1">
    <source>
        <dbReference type="SAM" id="MobiDB-lite"/>
    </source>
</evidence>
<evidence type="ECO:0000313" key="3">
    <source>
        <dbReference type="Proteomes" id="UP000509704"/>
    </source>
</evidence>
<dbReference type="RefSeq" id="XP_037144689.1">
    <property type="nucleotide sequence ID" value="XM_037288794.1"/>
</dbReference>
<proteinExistence type="predicted"/>
<dbReference type="GO" id="GO:0016514">
    <property type="term" value="C:SWI/SNF complex"/>
    <property type="evidence" value="ECO:0007669"/>
    <property type="project" value="InterPro"/>
</dbReference>
<dbReference type="GO" id="GO:0016586">
    <property type="term" value="C:RSC-type complex"/>
    <property type="evidence" value="ECO:0007669"/>
    <property type="project" value="InterPro"/>
</dbReference>
<dbReference type="Pfam" id="PF09510">
    <property type="entry name" value="Rtt102p"/>
    <property type="match status" value="1"/>
</dbReference>
<dbReference type="Proteomes" id="UP000509704">
    <property type="component" value="Chromosome 5"/>
</dbReference>
<name>A0A7H9B5B5_ZYGMR</name>
<feature type="compositionally biased region" description="Polar residues" evidence="1">
    <location>
        <begin position="36"/>
        <end position="54"/>
    </location>
</feature>
<dbReference type="KEGG" id="zmk:HG535_0E00460"/>
<dbReference type="GeneID" id="59236704"/>
<feature type="compositionally biased region" description="Polar residues" evidence="1">
    <location>
        <begin position="174"/>
        <end position="185"/>
    </location>
</feature>
<dbReference type="GO" id="GO:0006338">
    <property type="term" value="P:chromatin remodeling"/>
    <property type="evidence" value="ECO:0007669"/>
    <property type="project" value="InterPro"/>
</dbReference>
<feature type="compositionally biased region" description="Basic and acidic residues" evidence="1">
    <location>
        <begin position="189"/>
        <end position="198"/>
    </location>
</feature>
<dbReference type="EMBL" id="CP058608">
    <property type="protein sequence ID" value="QLG72962.1"/>
    <property type="molecule type" value="Genomic_DNA"/>
</dbReference>
<feature type="compositionally biased region" description="Polar residues" evidence="1">
    <location>
        <begin position="145"/>
        <end position="154"/>
    </location>
</feature>